<keyword evidence="3 5" id="KW-1133">Transmembrane helix</keyword>
<dbReference type="PANTHER" id="PTHR37422">
    <property type="entry name" value="TEICHURONIC ACID BIOSYNTHESIS PROTEIN TUAE"/>
    <property type="match status" value="1"/>
</dbReference>
<dbReference type="InterPro" id="IPR051533">
    <property type="entry name" value="WaaL-like"/>
</dbReference>
<evidence type="ECO:0000259" key="6">
    <source>
        <dbReference type="Pfam" id="PF04932"/>
    </source>
</evidence>
<proteinExistence type="predicted"/>
<feature type="transmembrane region" description="Helical" evidence="5">
    <location>
        <begin position="146"/>
        <end position="162"/>
    </location>
</feature>
<accession>A0ABP8KBZ6</accession>
<keyword evidence="8" id="KW-1185">Reference proteome</keyword>
<evidence type="ECO:0000256" key="3">
    <source>
        <dbReference type="ARBA" id="ARBA00022989"/>
    </source>
</evidence>
<evidence type="ECO:0000256" key="2">
    <source>
        <dbReference type="ARBA" id="ARBA00022692"/>
    </source>
</evidence>
<evidence type="ECO:0000256" key="4">
    <source>
        <dbReference type="ARBA" id="ARBA00023136"/>
    </source>
</evidence>
<feature type="transmembrane region" description="Helical" evidence="5">
    <location>
        <begin position="98"/>
        <end position="118"/>
    </location>
</feature>
<feature type="transmembrane region" description="Helical" evidence="5">
    <location>
        <begin position="68"/>
        <end position="86"/>
    </location>
</feature>
<reference evidence="8" key="1">
    <citation type="journal article" date="2019" name="Int. J. Syst. Evol. Microbiol.">
        <title>The Global Catalogue of Microorganisms (GCM) 10K type strain sequencing project: providing services to taxonomists for standard genome sequencing and annotation.</title>
        <authorList>
            <consortium name="The Broad Institute Genomics Platform"/>
            <consortium name="The Broad Institute Genome Sequencing Center for Infectious Disease"/>
            <person name="Wu L."/>
            <person name="Ma J."/>
        </authorList>
    </citation>
    <scope>NUCLEOTIDE SEQUENCE [LARGE SCALE GENOMIC DNA]</scope>
    <source>
        <strain evidence="8">JCM 17738</strain>
    </source>
</reference>
<organism evidence="7 8">
    <name type="scientific">Ornithinibacter aureus</name>
    <dbReference type="NCBI Taxonomy" id="622664"/>
    <lineage>
        <taxon>Bacteria</taxon>
        <taxon>Bacillati</taxon>
        <taxon>Actinomycetota</taxon>
        <taxon>Actinomycetes</taxon>
        <taxon>Micrococcales</taxon>
        <taxon>Intrasporangiaceae</taxon>
        <taxon>Ornithinibacter</taxon>
    </lineage>
</organism>
<dbReference type="InterPro" id="IPR007016">
    <property type="entry name" value="O-antigen_ligase-rel_domated"/>
</dbReference>
<dbReference type="EMBL" id="BAABFX010000050">
    <property type="protein sequence ID" value="GAA4403435.1"/>
    <property type="molecule type" value="Genomic_DNA"/>
</dbReference>
<protein>
    <recommendedName>
        <fullName evidence="6">O-antigen ligase-related domain-containing protein</fullName>
    </recommendedName>
</protein>
<evidence type="ECO:0000256" key="5">
    <source>
        <dbReference type="SAM" id="Phobius"/>
    </source>
</evidence>
<feature type="transmembrane region" description="Helical" evidence="5">
    <location>
        <begin position="258"/>
        <end position="276"/>
    </location>
</feature>
<feature type="transmembrane region" description="Helical" evidence="5">
    <location>
        <begin position="169"/>
        <end position="191"/>
    </location>
</feature>
<evidence type="ECO:0000313" key="8">
    <source>
        <dbReference type="Proteomes" id="UP001500390"/>
    </source>
</evidence>
<dbReference type="Proteomes" id="UP001500390">
    <property type="component" value="Unassembled WGS sequence"/>
</dbReference>
<dbReference type="Pfam" id="PF04932">
    <property type="entry name" value="Wzy_C"/>
    <property type="match status" value="1"/>
</dbReference>
<comment type="caution">
    <text evidence="7">The sequence shown here is derived from an EMBL/GenBank/DDBJ whole genome shotgun (WGS) entry which is preliminary data.</text>
</comment>
<dbReference type="RefSeq" id="WP_159898488.1">
    <property type="nucleotide sequence ID" value="NZ_BAABFX010000050.1"/>
</dbReference>
<feature type="transmembrane region" description="Helical" evidence="5">
    <location>
        <begin position="125"/>
        <end position="140"/>
    </location>
</feature>
<evidence type="ECO:0000313" key="7">
    <source>
        <dbReference type="EMBL" id="GAA4403435.1"/>
    </source>
</evidence>
<keyword evidence="4 5" id="KW-0472">Membrane</keyword>
<gene>
    <name evidence="7" type="ORF">GCM10023153_33450</name>
</gene>
<feature type="transmembrane region" description="Helical" evidence="5">
    <location>
        <begin position="43"/>
        <end position="61"/>
    </location>
</feature>
<keyword evidence="2 5" id="KW-0812">Transmembrane</keyword>
<dbReference type="PANTHER" id="PTHR37422:SF13">
    <property type="entry name" value="LIPOPOLYSACCHARIDE BIOSYNTHESIS PROTEIN PA4999-RELATED"/>
    <property type="match status" value="1"/>
</dbReference>
<comment type="subcellular location">
    <subcellularLocation>
        <location evidence="1">Membrane</location>
        <topology evidence="1">Multi-pass membrane protein</topology>
    </subcellularLocation>
</comment>
<name>A0ABP8KBZ6_9MICO</name>
<sequence length="339" mass="34878">MRRLLDRAGWPERAALALLALWVVWAWVAALLADRMPSLTSPYVLSPVVLAAGVALGHLVATRLERNVVVAGLVVVTTVLFLGVIWTDGPAKRPTAYANANAAVAVQVIALAGLAMLGSDRLRRVILWFTVAGALAVIAANASKAAFVVAVPLLAAIALMLWRPAARAGWAVLVGSVSIVVSAGAVVHLAARDQWPPRVMDALDPARQSLWSDALSLWATHPVSGGGPGSLEEFSTLGGDPDTASAHSSLLQIGAETGLVGAALFGLIVLGGLLWAARGGAPWAVVGAAAWTALLVHSLSDHLLEYSVVVLAAGLTIGCAFATRSEELDVPEGEGPVPG</sequence>
<feature type="domain" description="O-antigen ligase-related" evidence="6">
    <location>
        <begin position="131"/>
        <end position="265"/>
    </location>
</feature>
<evidence type="ECO:0000256" key="1">
    <source>
        <dbReference type="ARBA" id="ARBA00004141"/>
    </source>
</evidence>